<comment type="caution">
    <text evidence="2">The sequence shown here is derived from an EMBL/GenBank/DDBJ whole genome shotgun (WGS) entry which is preliminary data.</text>
</comment>
<name>A0AAW1TKY0_9CUCU</name>
<accession>A0AAW1TKY0</accession>
<dbReference type="AlphaFoldDB" id="A0AAW1TKY0"/>
<protein>
    <submittedName>
        <fullName evidence="2">Uncharacterized protein</fullName>
    </submittedName>
</protein>
<sequence length="137" mass="15604">MRKRQKRDKRTSCNEIDHQGKNISSKEIEKLDTSKNPDNITELHAEFLVPVCNSENIGNNAINLKPIETFENYLTEIVKDPPIDSEISKSMDYDKDMANVNNERLLEDAVVTFTEEGLPAQNEIINNVNLSESPPLF</sequence>
<feature type="compositionally biased region" description="Basic and acidic residues" evidence="1">
    <location>
        <begin position="10"/>
        <end position="33"/>
    </location>
</feature>
<dbReference type="Proteomes" id="UP001431783">
    <property type="component" value="Unassembled WGS sequence"/>
</dbReference>
<gene>
    <name evidence="2" type="ORF">WA026_008200</name>
</gene>
<proteinExistence type="predicted"/>
<keyword evidence="3" id="KW-1185">Reference proteome</keyword>
<evidence type="ECO:0000313" key="3">
    <source>
        <dbReference type="Proteomes" id="UP001431783"/>
    </source>
</evidence>
<evidence type="ECO:0000313" key="2">
    <source>
        <dbReference type="EMBL" id="KAK9870638.1"/>
    </source>
</evidence>
<dbReference type="EMBL" id="JARQZJ010000003">
    <property type="protein sequence ID" value="KAK9870638.1"/>
    <property type="molecule type" value="Genomic_DNA"/>
</dbReference>
<reference evidence="2 3" key="1">
    <citation type="submission" date="2023-03" db="EMBL/GenBank/DDBJ databases">
        <title>Genome insight into feeding habits of ladybird beetles.</title>
        <authorList>
            <person name="Li H.-S."/>
            <person name="Huang Y.-H."/>
            <person name="Pang H."/>
        </authorList>
    </citation>
    <scope>NUCLEOTIDE SEQUENCE [LARGE SCALE GENOMIC DNA]</scope>
    <source>
        <strain evidence="2">SYSU_2023b</strain>
        <tissue evidence="2">Whole body</tissue>
    </source>
</reference>
<evidence type="ECO:0000256" key="1">
    <source>
        <dbReference type="SAM" id="MobiDB-lite"/>
    </source>
</evidence>
<feature type="region of interest" description="Disordered" evidence="1">
    <location>
        <begin position="1"/>
        <end position="33"/>
    </location>
</feature>
<organism evidence="2 3">
    <name type="scientific">Henosepilachna vigintioctopunctata</name>
    <dbReference type="NCBI Taxonomy" id="420089"/>
    <lineage>
        <taxon>Eukaryota</taxon>
        <taxon>Metazoa</taxon>
        <taxon>Ecdysozoa</taxon>
        <taxon>Arthropoda</taxon>
        <taxon>Hexapoda</taxon>
        <taxon>Insecta</taxon>
        <taxon>Pterygota</taxon>
        <taxon>Neoptera</taxon>
        <taxon>Endopterygota</taxon>
        <taxon>Coleoptera</taxon>
        <taxon>Polyphaga</taxon>
        <taxon>Cucujiformia</taxon>
        <taxon>Coccinelloidea</taxon>
        <taxon>Coccinellidae</taxon>
        <taxon>Epilachninae</taxon>
        <taxon>Epilachnini</taxon>
        <taxon>Henosepilachna</taxon>
    </lineage>
</organism>